<reference evidence="1 2" key="1">
    <citation type="journal article" date="2024" name="G3 (Bethesda)">
        <title>Genome assembly of Hibiscus sabdariffa L. provides insights into metabolisms of medicinal natural products.</title>
        <authorList>
            <person name="Kim T."/>
        </authorList>
    </citation>
    <scope>NUCLEOTIDE SEQUENCE [LARGE SCALE GENOMIC DNA]</scope>
    <source>
        <strain evidence="1">TK-2024</strain>
        <tissue evidence="1">Old leaves</tissue>
    </source>
</reference>
<gene>
    <name evidence="1" type="ORF">V6N12_062913</name>
</gene>
<dbReference type="Proteomes" id="UP001472677">
    <property type="component" value="Unassembled WGS sequence"/>
</dbReference>
<keyword evidence="2" id="KW-1185">Reference proteome</keyword>
<sequence>MALDFAVPMMKAKEVMDGLDNGWLVEDESLNGDGELKMMEARWSEKKIVDYGGVRIERDSKKKRAKDGLNKRLVSN</sequence>
<dbReference type="EMBL" id="JBBPBM010000007">
    <property type="protein sequence ID" value="KAK8575237.1"/>
    <property type="molecule type" value="Genomic_DNA"/>
</dbReference>
<evidence type="ECO:0000313" key="1">
    <source>
        <dbReference type="EMBL" id="KAK8575237.1"/>
    </source>
</evidence>
<name>A0ABR2FA81_9ROSI</name>
<accession>A0ABR2FA81</accession>
<proteinExistence type="predicted"/>
<protein>
    <submittedName>
        <fullName evidence="1">Uncharacterized protein</fullName>
    </submittedName>
</protein>
<comment type="caution">
    <text evidence="1">The sequence shown here is derived from an EMBL/GenBank/DDBJ whole genome shotgun (WGS) entry which is preliminary data.</text>
</comment>
<evidence type="ECO:0000313" key="2">
    <source>
        <dbReference type="Proteomes" id="UP001472677"/>
    </source>
</evidence>
<organism evidence="1 2">
    <name type="scientific">Hibiscus sabdariffa</name>
    <name type="common">roselle</name>
    <dbReference type="NCBI Taxonomy" id="183260"/>
    <lineage>
        <taxon>Eukaryota</taxon>
        <taxon>Viridiplantae</taxon>
        <taxon>Streptophyta</taxon>
        <taxon>Embryophyta</taxon>
        <taxon>Tracheophyta</taxon>
        <taxon>Spermatophyta</taxon>
        <taxon>Magnoliopsida</taxon>
        <taxon>eudicotyledons</taxon>
        <taxon>Gunneridae</taxon>
        <taxon>Pentapetalae</taxon>
        <taxon>rosids</taxon>
        <taxon>malvids</taxon>
        <taxon>Malvales</taxon>
        <taxon>Malvaceae</taxon>
        <taxon>Malvoideae</taxon>
        <taxon>Hibiscus</taxon>
    </lineage>
</organism>